<dbReference type="AlphaFoldDB" id="A0A0A8YQI0"/>
<reference evidence="1" key="1">
    <citation type="submission" date="2014-09" db="EMBL/GenBank/DDBJ databases">
        <authorList>
            <person name="Magalhaes I.L.F."/>
            <person name="Oliveira U."/>
            <person name="Santos F.R."/>
            <person name="Vidigal T.H.D.A."/>
            <person name="Brescovit A.D."/>
            <person name="Santos A.J."/>
        </authorList>
    </citation>
    <scope>NUCLEOTIDE SEQUENCE</scope>
    <source>
        <tissue evidence="1">Shoot tissue taken approximately 20 cm above the soil surface</tissue>
    </source>
</reference>
<name>A0A0A8YQI0_ARUDO</name>
<protein>
    <recommendedName>
        <fullName evidence="2">Reverse transcriptase zinc-binding domain-containing protein</fullName>
    </recommendedName>
</protein>
<evidence type="ECO:0000313" key="1">
    <source>
        <dbReference type="EMBL" id="JAD28601.1"/>
    </source>
</evidence>
<sequence>MRRIQPYGKFLITAFYSVQSLHDSLNFRGMKPVFIPAVWKLAIPPRVHVLLWLLSNNKLFVLF</sequence>
<accession>A0A0A8YQI0</accession>
<proteinExistence type="predicted"/>
<reference evidence="1" key="2">
    <citation type="journal article" date="2015" name="Data Brief">
        <title>Shoot transcriptome of the giant reed, Arundo donax.</title>
        <authorList>
            <person name="Barrero R.A."/>
            <person name="Guerrero F.D."/>
            <person name="Moolhuijzen P."/>
            <person name="Goolsby J.A."/>
            <person name="Tidwell J."/>
            <person name="Bellgard S.E."/>
            <person name="Bellgard M.I."/>
        </authorList>
    </citation>
    <scope>NUCLEOTIDE SEQUENCE</scope>
    <source>
        <tissue evidence="1">Shoot tissue taken approximately 20 cm above the soil surface</tissue>
    </source>
</reference>
<evidence type="ECO:0008006" key="2">
    <source>
        <dbReference type="Google" id="ProtNLM"/>
    </source>
</evidence>
<dbReference type="EMBL" id="GBRH01269294">
    <property type="protein sequence ID" value="JAD28601.1"/>
    <property type="molecule type" value="Transcribed_RNA"/>
</dbReference>
<organism evidence="1">
    <name type="scientific">Arundo donax</name>
    <name type="common">Giant reed</name>
    <name type="synonym">Donax arundinaceus</name>
    <dbReference type="NCBI Taxonomy" id="35708"/>
    <lineage>
        <taxon>Eukaryota</taxon>
        <taxon>Viridiplantae</taxon>
        <taxon>Streptophyta</taxon>
        <taxon>Embryophyta</taxon>
        <taxon>Tracheophyta</taxon>
        <taxon>Spermatophyta</taxon>
        <taxon>Magnoliopsida</taxon>
        <taxon>Liliopsida</taxon>
        <taxon>Poales</taxon>
        <taxon>Poaceae</taxon>
        <taxon>PACMAD clade</taxon>
        <taxon>Arundinoideae</taxon>
        <taxon>Arundineae</taxon>
        <taxon>Arundo</taxon>
    </lineage>
</organism>